<keyword evidence="10" id="KW-1185">Reference proteome</keyword>
<feature type="transmembrane region" description="Helical" evidence="6">
    <location>
        <begin position="24"/>
        <end position="44"/>
    </location>
</feature>
<dbReference type="SMART" id="SM00571">
    <property type="entry name" value="DDT"/>
    <property type="match status" value="1"/>
</dbReference>
<evidence type="ECO:0000256" key="3">
    <source>
        <dbReference type="PROSITE-ProRule" id="PRU00475"/>
    </source>
</evidence>
<gene>
    <name evidence="9" type="ORF">VIN7_10255</name>
</gene>
<dbReference type="GO" id="GO:0000781">
    <property type="term" value="C:chromosome, telomeric region"/>
    <property type="evidence" value="ECO:0007669"/>
    <property type="project" value="GOC"/>
</dbReference>
<reference evidence="9 10" key="1">
    <citation type="journal article" date="2012" name="FEMS Yeast Res.">
        <title>The genome sequence of the wine yeast VIN7 reveals an allotriploid hybrid genome with Saccharomyces cerevisiae and Saccharomyces kudriavzevii origins.</title>
        <authorList>
            <person name="Borneman A.R."/>
            <person name="Desany B.A."/>
            <person name="Riches D."/>
            <person name="Affourtit J.P."/>
            <person name="Forgan A.H."/>
            <person name="Pretorius I.S."/>
            <person name="Egholm M."/>
            <person name="Chambers P.J."/>
        </authorList>
    </citation>
    <scope>NUCLEOTIDE SEQUENCE [LARGE SCALE GENOMIC DNA]</scope>
    <source>
        <strain evidence="9 10">VIN7</strain>
    </source>
</reference>
<dbReference type="GO" id="GO:0000785">
    <property type="term" value="C:chromatin"/>
    <property type="evidence" value="ECO:0007669"/>
    <property type="project" value="UniProtKB-ARBA"/>
</dbReference>
<dbReference type="PhylomeDB" id="H0H1T8"/>
<organism evidence="9 10">
    <name type="scientific">Saccharomyces cerevisiae x Saccharomyces kudriavzevii (strain VIN7)</name>
    <name type="common">Yeast</name>
    <dbReference type="NCBI Taxonomy" id="1095631"/>
    <lineage>
        <taxon>Eukaryota</taxon>
        <taxon>Fungi</taxon>
        <taxon>Dikarya</taxon>
        <taxon>Ascomycota</taxon>
        <taxon>Saccharomycotina</taxon>
        <taxon>Saccharomycetes</taxon>
        <taxon>Saccharomycetales</taxon>
        <taxon>Saccharomycetaceae</taxon>
        <taxon>Saccharomyces</taxon>
    </lineage>
</organism>
<keyword evidence="2 3" id="KW-0539">Nucleus</keyword>
<dbReference type="PANTHER" id="PTHR32075:SF6">
    <property type="entry name" value="ISWI CHROMATIN-REMODELING COMPLEX SUBUNIT YPL216W-RELATED"/>
    <property type="match status" value="1"/>
</dbReference>
<protein>
    <submittedName>
        <fullName evidence="9">YPL216W-like protein</fullName>
    </submittedName>
</protein>
<dbReference type="OrthoDB" id="332390at2759"/>
<evidence type="ECO:0000259" key="7">
    <source>
        <dbReference type="PROSITE" id="PS50827"/>
    </source>
</evidence>
<evidence type="ECO:0000256" key="1">
    <source>
        <dbReference type="ARBA" id="ARBA00004123"/>
    </source>
</evidence>
<keyword evidence="4" id="KW-0175">Coiled coil</keyword>
<evidence type="ECO:0000256" key="2">
    <source>
        <dbReference type="ARBA" id="ARBA00023242"/>
    </source>
</evidence>
<feature type="region of interest" description="Disordered" evidence="5">
    <location>
        <begin position="308"/>
        <end position="329"/>
    </location>
</feature>
<dbReference type="InterPro" id="IPR013136">
    <property type="entry name" value="WSTF_Acf1_Cbp146"/>
</dbReference>
<dbReference type="HOGENOM" id="CLU_265647_0_0_1"/>
<evidence type="ECO:0000259" key="8">
    <source>
        <dbReference type="PROSITE" id="PS51136"/>
    </source>
</evidence>
<proteinExistence type="predicted"/>
<feature type="domain" description="DDT" evidence="7">
    <location>
        <begin position="405"/>
        <end position="465"/>
    </location>
</feature>
<feature type="compositionally biased region" description="Acidic residues" evidence="5">
    <location>
        <begin position="320"/>
        <end position="329"/>
    </location>
</feature>
<dbReference type="Pfam" id="PF10537">
    <property type="entry name" value="WAC_Acf1_DNA_bd"/>
    <property type="match status" value="1"/>
</dbReference>
<dbReference type="InterPro" id="IPR028941">
    <property type="entry name" value="WHIM2_dom"/>
</dbReference>
<dbReference type="EMBL" id="AGVY01000376">
    <property type="protein sequence ID" value="EHM99969.1"/>
    <property type="molecule type" value="Genomic_DNA"/>
</dbReference>
<keyword evidence="6" id="KW-0472">Membrane</keyword>
<accession>H0H1T8</accession>
<sequence length="1132" mass="130901">MSFVNVSEYKQTIDNCRPARNLKLVLFCVQIVPSNFIIGIMVSLNSKEAQPDEKELPADATDRNAWPAKEAGERINDYSSCSKRLEFYERNALACEVSERNGVSYFRALKNEEQCRKDVKTLLSMELRVAIANFVNFNSTRKVSTLVNRVFQRFRNRFFEGEIVCLKNNQRKVLLLPKLKKCDLGGVQDAPSYNTLFVVRDVFQSNEVVESGTEEILASDLSLYLITGYARPKSKGIALIASQNEIERPACQFSKFVIACFLNEIIIKVSNKQYALWRVKQQYVEKYNVDSKCPPEIFKYLSDEKDAASREPYTPSTIPPEEDIEPTDWEEWPPSKIQKVSNEISANFDPIHTAKFTGYNSSKRIVNDKELPFTGPSTPFKSTCYLDSFLEFKTIDLQWYEECAQLSTERLLVVYRFLNSFGPFIGLVHFNFDQFLTTIKCTDPEVLVDEYVKINIVNVDHKEDTARYGELQTDSYGPSGINKVSQRKGTKIPNLNGGCSIPSNFTRNQGIRKLITNKSTEFLKYSIFKSEPPKNESMDAYPFKKASDLYIDIACSLLSLITNEKANWTCDVMGDWIGEERKEEEGKFFDGKIIEKCLSYGNTRSPKLSSSKNLRKENWLICFLGILKQNMHIIRYSDVAESLTEKLLPSAMNSDDLGEELWQNFCRKLSKKAKIDILWILVDLISNFSSYIKELVDGAPQLCNKIRLELDNVKKKYHELKKQLKILSEEYVQLCNTPAINKCKLDVCENKINGYKVKMKYLREDTNYLEAKLLQSDIKRLETLGKDRYGNRYYWMDSNGSPSPVNQKDELHYNCCYLWVQGPSEEDVNFYLDVDQASLRKWKSSAKVNGTVHASKEVFSIYRSADGSYFRKFQGEDIKIIDSNGILVQSTPLAPIHRKIIAETPEKLLLSSHQWFFMNDVEDIHMLVDKLDNLAENERQLKKALTHRMHRIEASYEQQLKAKRRVEFDSALKTYLKLWKANEFTSSDLQRIGAMDISNDERVTSIVKLAKELSREDNDVVTEKILKDAVLLGECERVLLEKQQSLLYSLDFHFEQLRTVDHRLVLEMKKKKQEEVLTKLLNHQRYRYISSTSELGTKSQWAKEATYLSVQGMLEEIKRHINLRHKETPKDY</sequence>
<evidence type="ECO:0000313" key="9">
    <source>
        <dbReference type="EMBL" id="EHM99969.1"/>
    </source>
</evidence>
<dbReference type="Proteomes" id="UP000009009">
    <property type="component" value="Unassembled WGS sequence"/>
</dbReference>
<comment type="subcellular location">
    <subcellularLocation>
        <location evidence="1 3">Nucleus</location>
    </subcellularLocation>
</comment>
<keyword evidence="6" id="KW-1133">Transmembrane helix</keyword>
<dbReference type="PROSITE" id="PS50827">
    <property type="entry name" value="DDT"/>
    <property type="match status" value="1"/>
</dbReference>
<comment type="caution">
    <text evidence="9">The sequence shown here is derived from an EMBL/GenBank/DDBJ whole genome shotgun (WGS) entry which is preliminary data.</text>
</comment>
<evidence type="ECO:0000256" key="4">
    <source>
        <dbReference type="SAM" id="Coils"/>
    </source>
</evidence>
<dbReference type="InterPro" id="IPR018501">
    <property type="entry name" value="DDT_dom"/>
</dbReference>
<feature type="coiled-coil region" evidence="4">
    <location>
        <begin position="703"/>
        <end position="737"/>
    </location>
</feature>
<name>H0H1T8_SACCK</name>
<evidence type="ECO:0000313" key="10">
    <source>
        <dbReference type="Proteomes" id="UP000009009"/>
    </source>
</evidence>
<evidence type="ECO:0000256" key="5">
    <source>
        <dbReference type="SAM" id="MobiDB-lite"/>
    </source>
</evidence>
<dbReference type="AlphaFoldDB" id="H0H1T8"/>
<evidence type="ECO:0000256" key="6">
    <source>
        <dbReference type="SAM" id="Phobius"/>
    </source>
</evidence>
<dbReference type="PANTHER" id="PTHR32075">
    <property type="entry name" value="ISWI CHROMATIN-REMODELING COMPLEX SUBUNIT YPL216W-RELATED"/>
    <property type="match status" value="1"/>
</dbReference>
<dbReference type="PROSITE" id="PS51136">
    <property type="entry name" value="WAC"/>
    <property type="match status" value="1"/>
</dbReference>
<dbReference type="Pfam" id="PF02791">
    <property type="entry name" value="DDT"/>
    <property type="match status" value="1"/>
</dbReference>
<dbReference type="GO" id="GO:0005634">
    <property type="term" value="C:nucleus"/>
    <property type="evidence" value="ECO:0007669"/>
    <property type="project" value="UniProtKB-SubCell"/>
</dbReference>
<dbReference type="Pfam" id="PF15613">
    <property type="entry name" value="WSD"/>
    <property type="match status" value="1"/>
</dbReference>
<dbReference type="GO" id="GO:0031509">
    <property type="term" value="P:subtelomeric heterochromatin formation"/>
    <property type="evidence" value="ECO:0007669"/>
    <property type="project" value="TreeGrafter"/>
</dbReference>
<feature type="domain" description="WAC" evidence="8">
    <location>
        <begin position="63"/>
        <end position="172"/>
    </location>
</feature>
<keyword evidence="6" id="KW-0812">Transmembrane</keyword>